<evidence type="ECO:0000256" key="5">
    <source>
        <dbReference type="ARBA" id="ARBA00038440"/>
    </source>
</evidence>
<dbReference type="GO" id="GO:0009507">
    <property type="term" value="C:chloroplast"/>
    <property type="evidence" value="ECO:0007669"/>
    <property type="project" value="TreeGrafter"/>
</dbReference>
<organism evidence="10 11">
    <name type="scientific">Pycnococcus provasolii</name>
    <dbReference type="NCBI Taxonomy" id="41880"/>
    <lineage>
        <taxon>Eukaryota</taxon>
        <taxon>Viridiplantae</taxon>
        <taxon>Chlorophyta</taxon>
        <taxon>Pseudoscourfieldiophyceae</taxon>
        <taxon>Pseudoscourfieldiales</taxon>
        <taxon>Pycnococcaceae</taxon>
        <taxon>Pycnococcus</taxon>
    </lineage>
</organism>
<dbReference type="EMBL" id="BNJQ01000026">
    <property type="protein sequence ID" value="GHP09747.1"/>
    <property type="molecule type" value="Genomic_DNA"/>
</dbReference>
<keyword evidence="3" id="KW-0808">Transferase</keyword>
<dbReference type="SUPFAM" id="SSF53328">
    <property type="entry name" value="Formyltransferase"/>
    <property type="match status" value="1"/>
</dbReference>
<dbReference type="UniPathway" id="UPA00074">
    <property type="reaction ID" value="UER00126"/>
</dbReference>
<comment type="caution">
    <text evidence="10">The sequence shown here is derived from an EMBL/GenBank/DDBJ whole genome shotgun (WGS) entry which is preliminary data.</text>
</comment>
<accession>A0A830HXP8</accession>
<dbReference type="OrthoDB" id="2018833at2759"/>
<dbReference type="HAMAP" id="MF_01930">
    <property type="entry name" value="PurN"/>
    <property type="match status" value="1"/>
</dbReference>
<protein>
    <recommendedName>
        <fullName evidence="2">phosphoribosylglycinamide formyltransferase 1</fullName>
        <ecNumber evidence="2">2.1.2.2</ecNumber>
    </recommendedName>
    <alternativeName>
        <fullName evidence="7">5'-phosphoribosylglycinamide transformylase</fullName>
    </alternativeName>
    <alternativeName>
        <fullName evidence="6">GAR transformylase</fullName>
    </alternativeName>
</protein>
<dbReference type="Gene3D" id="3.40.50.170">
    <property type="entry name" value="Formyl transferase, N-terminal domain"/>
    <property type="match status" value="1"/>
</dbReference>
<dbReference type="PROSITE" id="PS00373">
    <property type="entry name" value="GART"/>
    <property type="match status" value="1"/>
</dbReference>
<evidence type="ECO:0000259" key="9">
    <source>
        <dbReference type="Pfam" id="PF00551"/>
    </source>
</evidence>
<dbReference type="PANTHER" id="PTHR43369:SF2">
    <property type="entry name" value="PHOSPHORIBOSYLGLYCINAMIDE FORMYLTRANSFERASE"/>
    <property type="match status" value="1"/>
</dbReference>
<dbReference type="Pfam" id="PF00551">
    <property type="entry name" value="Formyl_trans_N"/>
    <property type="match status" value="1"/>
</dbReference>
<dbReference type="InterPro" id="IPR002376">
    <property type="entry name" value="Formyl_transf_N"/>
</dbReference>
<evidence type="ECO:0000313" key="11">
    <source>
        <dbReference type="Proteomes" id="UP000660262"/>
    </source>
</evidence>
<evidence type="ECO:0000256" key="3">
    <source>
        <dbReference type="ARBA" id="ARBA00022679"/>
    </source>
</evidence>
<evidence type="ECO:0000256" key="6">
    <source>
        <dbReference type="ARBA" id="ARBA00041324"/>
    </source>
</evidence>
<dbReference type="InterPro" id="IPR036477">
    <property type="entry name" value="Formyl_transf_N_sf"/>
</dbReference>
<reference evidence="10" key="1">
    <citation type="submission" date="2020-10" db="EMBL/GenBank/DDBJ databases">
        <title>Unveiling of a novel bifunctional photoreceptor, Dualchrome1, isolated from a cosmopolitan green alga.</title>
        <authorList>
            <person name="Suzuki S."/>
            <person name="Kawachi M."/>
        </authorList>
    </citation>
    <scope>NUCLEOTIDE SEQUENCE</scope>
    <source>
        <strain evidence="10">NIES 2893</strain>
    </source>
</reference>
<evidence type="ECO:0000256" key="4">
    <source>
        <dbReference type="ARBA" id="ARBA00022755"/>
    </source>
</evidence>
<comment type="pathway">
    <text evidence="1">Purine metabolism; IMP biosynthesis via de novo pathway; N(2)-formyl-N(1)-(5-phospho-D-ribosyl)glycinamide from N(1)-(5-phospho-D-ribosyl)glycinamide (10-formyl THF route): step 1/1.</text>
</comment>
<dbReference type="CDD" id="cd08645">
    <property type="entry name" value="FMT_core_GART"/>
    <property type="match status" value="1"/>
</dbReference>
<dbReference type="InterPro" id="IPR004607">
    <property type="entry name" value="GART"/>
</dbReference>
<comment type="catalytic activity">
    <reaction evidence="8">
        <text>N(1)-(5-phospho-beta-D-ribosyl)glycinamide + (6R)-10-formyltetrahydrofolate = N(2)-formyl-N(1)-(5-phospho-beta-D-ribosyl)glycinamide + (6S)-5,6,7,8-tetrahydrofolate + H(+)</text>
        <dbReference type="Rhea" id="RHEA:15053"/>
        <dbReference type="ChEBI" id="CHEBI:15378"/>
        <dbReference type="ChEBI" id="CHEBI:57453"/>
        <dbReference type="ChEBI" id="CHEBI:143788"/>
        <dbReference type="ChEBI" id="CHEBI:147286"/>
        <dbReference type="ChEBI" id="CHEBI:195366"/>
        <dbReference type="EC" id="2.1.2.2"/>
    </reaction>
</comment>
<sequence length="293" mass="31639">MGSILDNRDDPGAPLCAYMQANGWRMRISLSSLWKWKVKLVHLTSLLTSSLVLAQFTTATAAAAADHNPDVVAQTNARGEARVAVFVSGGGSNLRALEEAMQAKKFAKLGVVVTNKATCGGAQFARDAGVPVVVYPPPKTAVETDDEVAEDGVQLVEALQSHGVNYVLLAGYLKLIPEQLVAAYTRRILNIHPALLPSPFGGKGMYGQRVHAAVLESGAKVCGCTVHFVDEEYDRGAILGQRTVDVLQGDTAEDLAKRVLAYEHKLFPWCAQALCEDRVQWDDQGVPWIVDDK</sequence>
<evidence type="ECO:0000256" key="1">
    <source>
        <dbReference type="ARBA" id="ARBA00005054"/>
    </source>
</evidence>
<dbReference type="GO" id="GO:0006189">
    <property type="term" value="P:'de novo' IMP biosynthetic process"/>
    <property type="evidence" value="ECO:0007669"/>
    <property type="project" value="UniProtKB-UniPathway"/>
</dbReference>
<dbReference type="PANTHER" id="PTHR43369">
    <property type="entry name" value="PHOSPHORIBOSYLGLYCINAMIDE FORMYLTRANSFERASE"/>
    <property type="match status" value="1"/>
</dbReference>
<dbReference type="NCBIfam" id="TIGR00639">
    <property type="entry name" value="PurN"/>
    <property type="match status" value="1"/>
</dbReference>
<comment type="similarity">
    <text evidence="5">Belongs to the GART family.</text>
</comment>
<evidence type="ECO:0000256" key="2">
    <source>
        <dbReference type="ARBA" id="ARBA00012254"/>
    </source>
</evidence>
<dbReference type="EC" id="2.1.2.2" evidence="2"/>
<evidence type="ECO:0000256" key="7">
    <source>
        <dbReference type="ARBA" id="ARBA00041682"/>
    </source>
</evidence>
<evidence type="ECO:0000313" key="10">
    <source>
        <dbReference type="EMBL" id="GHP09747.1"/>
    </source>
</evidence>
<dbReference type="GO" id="GO:0004644">
    <property type="term" value="F:phosphoribosylglycinamide formyltransferase activity"/>
    <property type="evidence" value="ECO:0007669"/>
    <property type="project" value="UniProtKB-EC"/>
</dbReference>
<dbReference type="InterPro" id="IPR001555">
    <property type="entry name" value="GART_AS"/>
</dbReference>
<name>A0A830HXP8_9CHLO</name>
<evidence type="ECO:0000256" key="8">
    <source>
        <dbReference type="ARBA" id="ARBA00047664"/>
    </source>
</evidence>
<gene>
    <name evidence="10" type="ORF">PPROV_000848200</name>
</gene>
<dbReference type="Proteomes" id="UP000660262">
    <property type="component" value="Unassembled WGS sequence"/>
</dbReference>
<proteinExistence type="inferred from homology"/>
<feature type="domain" description="Formyl transferase N-terminal" evidence="9">
    <location>
        <begin position="82"/>
        <end position="268"/>
    </location>
</feature>
<keyword evidence="11" id="KW-1185">Reference proteome</keyword>
<dbReference type="AlphaFoldDB" id="A0A830HXP8"/>
<keyword evidence="4" id="KW-0658">Purine biosynthesis</keyword>